<dbReference type="PROSITE" id="PS50850">
    <property type="entry name" value="MFS"/>
    <property type="match status" value="1"/>
</dbReference>
<evidence type="ECO:0000256" key="5">
    <source>
        <dbReference type="ARBA" id="ARBA00023136"/>
    </source>
</evidence>
<organism evidence="8 9">
    <name type="scientific">Collibacillus ludicampi</name>
    <dbReference type="NCBI Taxonomy" id="2771369"/>
    <lineage>
        <taxon>Bacteria</taxon>
        <taxon>Bacillati</taxon>
        <taxon>Bacillota</taxon>
        <taxon>Bacilli</taxon>
        <taxon>Bacillales</taxon>
        <taxon>Alicyclobacillaceae</taxon>
        <taxon>Collibacillus</taxon>
    </lineage>
</organism>
<dbReference type="AlphaFoldDB" id="A0AAV4LEW8"/>
<comment type="caution">
    <text evidence="8">The sequence shown here is derived from an EMBL/GenBank/DDBJ whole genome shotgun (WGS) entry which is preliminary data.</text>
</comment>
<feature type="transmembrane region" description="Helical" evidence="6">
    <location>
        <begin position="204"/>
        <end position="225"/>
    </location>
</feature>
<name>A0AAV4LEW8_9BACL</name>
<keyword evidence="4 6" id="KW-1133">Transmembrane helix</keyword>
<dbReference type="InterPro" id="IPR020846">
    <property type="entry name" value="MFS_dom"/>
</dbReference>
<evidence type="ECO:0000313" key="9">
    <source>
        <dbReference type="Proteomes" id="UP001057291"/>
    </source>
</evidence>
<keyword evidence="3 6" id="KW-0812">Transmembrane</keyword>
<feature type="domain" description="Major facilitator superfamily (MFS) profile" evidence="7">
    <location>
        <begin position="1"/>
        <end position="233"/>
    </location>
</feature>
<keyword evidence="5 6" id="KW-0472">Membrane</keyword>
<feature type="transmembrane region" description="Helical" evidence="6">
    <location>
        <begin position="59"/>
        <end position="82"/>
    </location>
</feature>
<evidence type="ECO:0000256" key="3">
    <source>
        <dbReference type="ARBA" id="ARBA00022692"/>
    </source>
</evidence>
<dbReference type="EMBL" id="BOQE01000001">
    <property type="protein sequence ID" value="GIM46372.1"/>
    <property type="molecule type" value="Genomic_DNA"/>
</dbReference>
<dbReference type="GO" id="GO:0005886">
    <property type="term" value="C:plasma membrane"/>
    <property type="evidence" value="ECO:0007669"/>
    <property type="project" value="UniProtKB-SubCell"/>
</dbReference>
<proteinExistence type="predicted"/>
<gene>
    <name evidence="8" type="ORF">DNHGIG_19210</name>
</gene>
<evidence type="ECO:0000256" key="1">
    <source>
        <dbReference type="ARBA" id="ARBA00004651"/>
    </source>
</evidence>
<dbReference type="Proteomes" id="UP001057291">
    <property type="component" value="Unassembled WGS sequence"/>
</dbReference>
<keyword evidence="2" id="KW-0813">Transport</keyword>
<evidence type="ECO:0000313" key="8">
    <source>
        <dbReference type="EMBL" id="GIM46372.1"/>
    </source>
</evidence>
<dbReference type="Gene3D" id="1.20.1250.20">
    <property type="entry name" value="MFS general substrate transporter like domains"/>
    <property type="match status" value="1"/>
</dbReference>
<dbReference type="PANTHER" id="PTHR23511">
    <property type="entry name" value="SYNAPTIC VESICLE GLYCOPROTEIN 2"/>
    <property type="match status" value="1"/>
</dbReference>
<evidence type="ECO:0000256" key="6">
    <source>
        <dbReference type="SAM" id="Phobius"/>
    </source>
</evidence>
<keyword evidence="9" id="KW-1185">Reference proteome</keyword>
<dbReference type="SUPFAM" id="SSF103473">
    <property type="entry name" value="MFS general substrate transporter"/>
    <property type="match status" value="1"/>
</dbReference>
<feature type="transmembrane region" description="Helical" evidence="6">
    <location>
        <begin position="145"/>
        <end position="166"/>
    </location>
</feature>
<reference evidence="8" key="1">
    <citation type="journal article" date="2023" name="Int. J. Syst. Evol. Microbiol.">
        <title>Collibacillus ludicampi gen. nov., sp. nov., a new soil bacterium of the family Alicyclobacillaceae.</title>
        <authorList>
            <person name="Jojima T."/>
            <person name="Ioku Y."/>
            <person name="Fukuta Y."/>
            <person name="Shirasaka N."/>
            <person name="Matsumura Y."/>
            <person name="Mori M."/>
        </authorList>
    </citation>
    <scope>NUCLEOTIDE SEQUENCE</scope>
    <source>
        <strain evidence="8">TP075</strain>
    </source>
</reference>
<dbReference type="Pfam" id="PF00083">
    <property type="entry name" value="Sugar_tr"/>
    <property type="match status" value="1"/>
</dbReference>
<feature type="transmembrane region" description="Helical" evidence="6">
    <location>
        <begin position="120"/>
        <end position="139"/>
    </location>
</feature>
<dbReference type="InterPro" id="IPR036259">
    <property type="entry name" value="MFS_trans_sf"/>
</dbReference>
<sequence length="260" mass="28568">MESVGRVEEARELASKFEEDAIRTHGTLPDVEDVPIKVSGLFPFRLLFTREYIGRTMMLWVFQIMQTIGYYGFGSLVPIILAAKGYTVINSLQYTALSYLGYPLGSLLSLLVVERVDRKWLIVSSAFLMGVFGLSFGMAGSAETIITFGVLYTLVSNIFSNAFHIFQAEIFPTFARATAAGTAYSLSRLTSGLMPFVLLPVLKLYGATAMFTVVAAAMVIIILDIGMFAPKTARKPLEHVNEVPYTGTVLTGQQQSTQIE</sequence>
<feature type="transmembrane region" description="Helical" evidence="6">
    <location>
        <begin position="178"/>
        <end position="198"/>
    </location>
</feature>
<protein>
    <recommendedName>
        <fullName evidence="7">Major facilitator superfamily (MFS) profile domain-containing protein</fullName>
    </recommendedName>
</protein>
<evidence type="ECO:0000256" key="2">
    <source>
        <dbReference type="ARBA" id="ARBA00022448"/>
    </source>
</evidence>
<evidence type="ECO:0000259" key="7">
    <source>
        <dbReference type="PROSITE" id="PS50850"/>
    </source>
</evidence>
<comment type="subcellular location">
    <subcellularLocation>
        <location evidence="1">Cell membrane</location>
        <topology evidence="1">Multi-pass membrane protein</topology>
    </subcellularLocation>
</comment>
<accession>A0AAV4LEW8</accession>
<feature type="transmembrane region" description="Helical" evidence="6">
    <location>
        <begin position="94"/>
        <end position="113"/>
    </location>
</feature>
<dbReference type="InterPro" id="IPR005828">
    <property type="entry name" value="MFS_sugar_transport-like"/>
</dbReference>
<evidence type="ECO:0000256" key="4">
    <source>
        <dbReference type="ARBA" id="ARBA00022989"/>
    </source>
</evidence>
<dbReference type="GO" id="GO:0022857">
    <property type="term" value="F:transmembrane transporter activity"/>
    <property type="evidence" value="ECO:0007669"/>
    <property type="project" value="InterPro"/>
</dbReference>